<dbReference type="PANTHER" id="PTHR30005">
    <property type="entry name" value="EXOPOLYPHOSPHATASE"/>
    <property type="match status" value="1"/>
</dbReference>
<dbReference type="Gene3D" id="3.30.420.40">
    <property type="match status" value="1"/>
</dbReference>
<dbReference type="PANTHER" id="PTHR30005:SF0">
    <property type="entry name" value="RETROGRADE REGULATION PROTEIN 2"/>
    <property type="match status" value="1"/>
</dbReference>
<dbReference type="SUPFAM" id="SSF53067">
    <property type="entry name" value="Actin-like ATPase domain"/>
    <property type="match status" value="2"/>
</dbReference>
<dbReference type="InterPro" id="IPR050273">
    <property type="entry name" value="GppA/Ppx_hydrolase"/>
</dbReference>
<dbReference type="Pfam" id="PF02541">
    <property type="entry name" value="Ppx-GppA"/>
    <property type="match status" value="1"/>
</dbReference>
<organism evidence="2">
    <name type="scientific">marine sediment metagenome</name>
    <dbReference type="NCBI Taxonomy" id="412755"/>
    <lineage>
        <taxon>unclassified sequences</taxon>
        <taxon>metagenomes</taxon>
        <taxon>ecological metagenomes</taxon>
    </lineage>
</organism>
<name>X1KFD5_9ZZZZ</name>
<feature type="non-terminal residue" evidence="2">
    <location>
        <position position="169"/>
    </location>
</feature>
<sequence length="169" mass="18144">MRLAAIDIGTNSARLLISDFSDSGCNVLERTMEITRIGRGMNSTGKISLASADNTLKVLKRYKNLMDKHNVLKYRAVGTSAVRKAANSRWFTSFINKNSGIIIDTVTGNEEAYLSFTGASKDLSVFSGSRFKKILVLDIGGGSTEFILGVPGSDTGPDMVKSLNIGSVV</sequence>
<dbReference type="InterPro" id="IPR043129">
    <property type="entry name" value="ATPase_NBD"/>
</dbReference>
<dbReference type="Gene3D" id="3.30.420.150">
    <property type="entry name" value="Exopolyphosphatase. Domain 2"/>
    <property type="match status" value="1"/>
</dbReference>
<reference evidence="2" key="1">
    <citation type="journal article" date="2014" name="Front. Microbiol.">
        <title>High frequency of phylogenetically diverse reductive dehalogenase-homologous genes in deep subseafloor sedimentary metagenomes.</title>
        <authorList>
            <person name="Kawai M."/>
            <person name="Futagami T."/>
            <person name="Toyoda A."/>
            <person name="Takaki Y."/>
            <person name="Nishi S."/>
            <person name="Hori S."/>
            <person name="Arai W."/>
            <person name="Tsubouchi T."/>
            <person name="Morono Y."/>
            <person name="Uchiyama I."/>
            <person name="Ito T."/>
            <person name="Fujiyama A."/>
            <person name="Inagaki F."/>
            <person name="Takami H."/>
        </authorList>
    </citation>
    <scope>NUCLEOTIDE SEQUENCE</scope>
    <source>
        <strain evidence="2">Expedition CK06-06</strain>
    </source>
</reference>
<dbReference type="GO" id="GO:0016462">
    <property type="term" value="F:pyrophosphatase activity"/>
    <property type="evidence" value="ECO:0007669"/>
    <property type="project" value="TreeGrafter"/>
</dbReference>
<accession>X1KFD5</accession>
<evidence type="ECO:0000313" key="2">
    <source>
        <dbReference type="EMBL" id="GAH80773.1"/>
    </source>
</evidence>
<feature type="domain" description="Ppx/GppA phosphatase N-terminal" evidence="1">
    <location>
        <begin position="19"/>
        <end position="168"/>
    </location>
</feature>
<evidence type="ECO:0000259" key="1">
    <source>
        <dbReference type="Pfam" id="PF02541"/>
    </source>
</evidence>
<protein>
    <recommendedName>
        <fullName evidence="1">Ppx/GppA phosphatase N-terminal domain-containing protein</fullName>
    </recommendedName>
</protein>
<gene>
    <name evidence="2" type="ORF">S03H2_62924</name>
</gene>
<proteinExistence type="predicted"/>
<dbReference type="AlphaFoldDB" id="X1KFD5"/>
<dbReference type="InterPro" id="IPR003695">
    <property type="entry name" value="Ppx_GppA_N"/>
</dbReference>
<dbReference type="EMBL" id="BARU01040728">
    <property type="protein sequence ID" value="GAH80773.1"/>
    <property type="molecule type" value="Genomic_DNA"/>
</dbReference>
<comment type="caution">
    <text evidence="2">The sequence shown here is derived from an EMBL/GenBank/DDBJ whole genome shotgun (WGS) entry which is preliminary data.</text>
</comment>